<dbReference type="SUPFAM" id="SSF56801">
    <property type="entry name" value="Acetyl-CoA synthetase-like"/>
    <property type="match status" value="1"/>
</dbReference>
<dbReference type="InterPro" id="IPR000873">
    <property type="entry name" value="AMP-dep_synth/lig_dom"/>
</dbReference>
<dbReference type="Pfam" id="PF07993">
    <property type="entry name" value="NAD_binding_4"/>
    <property type="match status" value="1"/>
</dbReference>
<evidence type="ECO:0000259" key="4">
    <source>
        <dbReference type="Pfam" id="PF00550"/>
    </source>
</evidence>
<reference evidence="6 7" key="1">
    <citation type="submission" date="2018-10" db="EMBL/GenBank/DDBJ databases">
        <title>Fifty Aureobasidium pullulans genomes reveal a recombining polyextremotolerant generalist.</title>
        <authorList>
            <person name="Gostincar C."/>
            <person name="Turk M."/>
            <person name="Zajc J."/>
            <person name="Gunde-Cimerman N."/>
        </authorList>
    </citation>
    <scope>NUCLEOTIDE SEQUENCE [LARGE SCALE GENOMIC DNA]</scope>
    <source>
        <strain evidence="6 7">EXF-3403</strain>
    </source>
</reference>
<dbReference type="PROSITE" id="PS00455">
    <property type="entry name" value="AMP_BINDING"/>
    <property type="match status" value="1"/>
</dbReference>
<dbReference type="Gene3D" id="3.40.50.720">
    <property type="entry name" value="NAD(P)-binding Rossmann-like Domain"/>
    <property type="match status" value="1"/>
</dbReference>
<dbReference type="InterPro" id="IPR042099">
    <property type="entry name" value="ANL_N_sf"/>
</dbReference>
<dbReference type="InterPro" id="IPR051414">
    <property type="entry name" value="Adenylate-forming_Reductase"/>
</dbReference>
<feature type="domain" description="Carrier" evidence="4">
    <location>
        <begin position="585"/>
        <end position="639"/>
    </location>
</feature>
<dbReference type="Pfam" id="PF23562">
    <property type="entry name" value="AMP-binding_C_3"/>
    <property type="match status" value="1"/>
</dbReference>
<dbReference type="Pfam" id="PF00501">
    <property type="entry name" value="AMP-binding"/>
    <property type="match status" value="1"/>
</dbReference>
<keyword evidence="1" id="KW-0596">Phosphopantetheine</keyword>
<dbReference type="Gene3D" id="3.40.50.12780">
    <property type="entry name" value="N-terminal domain of ligase-like"/>
    <property type="match status" value="1"/>
</dbReference>
<dbReference type="InterPro" id="IPR013120">
    <property type="entry name" value="FAR_NAD-bd"/>
</dbReference>
<dbReference type="PANTHER" id="PTHR43439:SF2">
    <property type="entry name" value="ENZYME, PUTATIVE (JCVI)-RELATED"/>
    <property type="match status" value="1"/>
</dbReference>
<protein>
    <submittedName>
        <fullName evidence="6">Acetyl-CoA synthetase-like protein</fullName>
    </submittedName>
</protein>
<accession>A0A4S9Y2A7</accession>
<evidence type="ECO:0000313" key="6">
    <source>
        <dbReference type="EMBL" id="THZ84974.1"/>
    </source>
</evidence>
<dbReference type="PROSITE" id="PS00012">
    <property type="entry name" value="PHOSPHOPANTETHEINE"/>
    <property type="match status" value="1"/>
</dbReference>
<dbReference type="InterPro" id="IPR009081">
    <property type="entry name" value="PP-bd_ACP"/>
</dbReference>
<proteinExistence type="predicted"/>
<dbReference type="AlphaFoldDB" id="A0A4S9Y2A7"/>
<evidence type="ECO:0000259" key="3">
    <source>
        <dbReference type="Pfam" id="PF00501"/>
    </source>
</evidence>
<evidence type="ECO:0000256" key="1">
    <source>
        <dbReference type="ARBA" id="ARBA00022450"/>
    </source>
</evidence>
<evidence type="ECO:0000256" key="2">
    <source>
        <dbReference type="ARBA" id="ARBA00022553"/>
    </source>
</evidence>
<comment type="caution">
    <text evidence="6">The sequence shown here is derived from an EMBL/GenBank/DDBJ whole genome shotgun (WGS) entry which is preliminary data.</text>
</comment>
<sequence>MLLIIQPSSAATMSSTYDNLPLRVVPHIVDEIARTAPNTKWVEVPRNNSNLQDGYKTLTFGQLSQAVSKMARWIEQTIGTSTSRETITYMDRQNDIRYIFAIIASMKTGYKVLLASTRNSEEGQRAILQRTQSKKFLHGQGMRKEILALQDEKTPIEAYEVPPMDYFFNDDKVEHYEGVVSTDPNDIVAIIHTSGSTGIPKPIYLRNGYLACLDRIRQLPIAGGRLSRAQKFVGTDRAFCSLPWFHAMGFFMALRSIYAQGPLILPPVGRSPNADLTLEVLQVAKPATGFFPPAILEDIVDAPGGIDTLAKLDFVFFAGAPLAQEVGDRIAETTQIQTIIGSTEGTFWDSYITEDRSDWGWFEWCEHTGAVMEPSGELHEMVIKRMPGNPVQGAFWSFPELDEYRTKDLYEEHPTKKGLWKYKGRNDDVIVLSNGEKFNPVMFEKDVEGHPAVKGALVVGQGRFQAGLILETNTKTDPETFLEQIWPAVERANEKMAAHGRVWKSKIAIANPQKPFQRAPKGSIMRRKTNELYKAEIDALYSNESSAESLGQLDANADLASIRSFVKQAILLALPQVPENLDDEGYEADLFSFGIDSLQVLALANTIGHALPKKEGSRDATFKPRMVYGNPTIDALTKAVSNILHGEAANGAPTKSREQNMDEVIKKYTQNLPSPIEYNPRQQKHAIALTGSTGSLGNYLLEGMIANPAVAKIYCLNRSDAQSRQKRSFEERGAVPDFSKVVFLQASFGKENFGLPDAVYHELQRDVDVFIHNAWAVDFNMGLESFEETHLMGTRRVIDFSASAQYHPHIIFISSIASTGNWLGSGHSGFVPEVFMQDNSLPFPQGYGESKHVAGAMLAIAAEKSHIPSTVVRVGQLAGPTAEKGLWNRQEWLPSIVASSKAIGKIPRTLGNEDIVDWVPTDAAAKILIDLTRTRLRTQESQKLDTFHLVNPSTVQWKNLVPSVVDFYASQGTEIKIVEFKDWLDEMKKLDMSEEVVSKVPGLKLLDFYEGLAVEEGSLPRLATEHTADASVTLRELGPVNRDLMVNWCKQWNF</sequence>
<organism evidence="6 7">
    <name type="scientific">Aureobasidium pullulans</name>
    <name type="common">Black yeast</name>
    <name type="synonym">Pullularia pullulans</name>
    <dbReference type="NCBI Taxonomy" id="5580"/>
    <lineage>
        <taxon>Eukaryota</taxon>
        <taxon>Fungi</taxon>
        <taxon>Dikarya</taxon>
        <taxon>Ascomycota</taxon>
        <taxon>Pezizomycotina</taxon>
        <taxon>Dothideomycetes</taxon>
        <taxon>Dothideomycetidae</taxon>
        <taxon>Dothideales</taxon>
        <taxon>Saccotheciaceae</taxon>
        <taxon>Aureobasidium</taxon>
    </lineage>
</organism>
<dbReference type="SUPFAM" id="SSF51735">
    <property type="entry name" value="NAD(P)-binding Rossmann-fold domains"/>
    <property type="match status" value="1"/>
</dbReference>
<keyword evidence="2" id="KW-0597">Phosphoprotein</keyword>
<dbReference type="Pfam" id="PF00550">
    <property type="entry name" value="PP-binding"/>
    <property type="match status" value="1"/>
</dbReference>
<dbReference type="EMBL" id="QZBT01000038">
    <property type="protein sequence ID" value="THZ84974.1"/>
    <property type="molecule type" value="Genomic_DNA"/>
</dbReference>
<evidence type="ECO:0000313" key="7">
    <source>
        <dbReference type="Proteomes" id="UP000310039"/>
    </source>
</evidence>
<feature type="domain" description="Thioester reductase (TE)" evidence="5">
    <location>
        <begin position="689"/>
        <end position="927"/>
    </location>
</feature>
<dbReference type="InterPro" id="IPR020845">
    <property type="entry name" value="AMP-binding_CS"/>
</dbReference>
<gene>
    <name evidence="6" type="ORF">D6C84_03697</name>
</gene>
<dbReference type="InterPro" id="IPR036291">
    <property type="entry name" value="NAD(P)-bd_dom_sf"/>
</dbReference>
<dbReference type="InterPro" id="IPR006162">
    <property type="entry name" value="Ppantetheine_attach_site"/>
</dbReference>
<dbReference type="PANTHER" id="PTHR43439">
    <property type="entry name" value="PHENYLACETATE-COENZYME A LIGASE"/>
    <property type="match status" value="1"/>
</dbReference>
<evidence type="ECO:0000259" key="5">
    <source>
        <dbReference type="Pfam" id="PF07993"/>
    </source>
</evidence>
<dbReference type="Proteomes" id="UP000310039">
    <property type="component" value="Unassembled WGS sequence"/>
</dbReference>
<name>A0A4S9Y2A7_AURPU</name>
<feature type="domain" description="AMP-dependent synthetase/ligase" evidence="3">
    <location>
        <begin position="45"/>
        <end position="351"/>
    </location>
</feature>